<accession>A0A8J3CBW0</accession>
<name>A0A8J3CBW0_9PSEU</name>
<dbReference type="PANTHER" id="PTHR36844:SF1">
    <property type="entry name" value="PROTEASE PRSW"/>
    <property type="match status" value="1"/>
</dbReference>
<dbReference type="PANTHER" id="PTHR36844">
    <property type="entry name" value="PROTEASE PRSW"/>
    <property type="match status" value="1"/>
</dbReference>
<dbReference type="Proteomes" id="UP000637578">
    <property type="component" value="Unassembled WGS sequence"/>
</dbReference>
<reference evidence="2" key="2">
    <citation type="submission" date="2020-09" db="EMBL/GenBank/DDBJ databases">
        <authorList>
            <person name="Sun Q."/>
            <person name="Zhou Y."/>
        </authorList>
    </citation>
    <scope>NUCLEOTIDE SEQUENCE</scope>
    <source>
        <strain evidence="2">CGMCC 4.5737</strain>
    </source>
</reference>
<dbReference type="Pfam" id="PF13367">
    <property type="entry name" value="PrsW-protease"/>
    <property type="match status" value="1"/>
</dbReference>
<feature type="transmembrane region" description="Helical" evidence="1">
    <location>
        <begin position="48"/>
        <end position="69"/>
    </location>
</feature>
<organism evidence="2 3">
    <name type="scientific">Longimycelium tulufanense</name>
    <dbReference type="NCBI Taxonomy" id="907463"/>
    <lineage>
        <taxon>Bacteria</taxon>
        <taxon>Bacillati</taxon>
        <taxon>Actinomycetota</taxon>
        <taxon>Actinomycetes</taxon>
        <taxon>Pseudonocardiales</taxon>
        <taxon>Pseudonocardiaceae</taxon>
        <taxon>Longimycelium</taxon>
    </lineage>
</organism>
<keyword evidence="3" id="KW-1185">Reference proteome</keyword>
<reference evidence="2" key="1">
    <citation type="journal article" date="2014" name="Int. J. Syst. Evol. Microbiol.">
        <title>Complete genome sequence of Corynebacterium casei LMG S-19264T (=DSM 44701T), isolated from a smear-ripened cheese.</title>
        <authorList>
            <consortium name="US DOE Joint Genome Institute (JGI-PGF)"/>
            <person name="Walter F."/>
            <person name="Albersmeier A."/>
            <person name="Kalinowski J."/>
            <person name="Ruckert C."/>
        </authorList>
    </citation>
    <scope>NUCLEOTIDE SEQUENCE</scope>
    <source>
        <strain evidence="2">CGMCC 4.5737</strain>
    </source>
</reference>
<feature type="transmembrane region" description="Helical" evidence="1">
    <location>
        <begin position="195"/>
        <end position="218"/>
    </location>
</feature>
<keyword evidence="1" id="KW-1133">Transmembrane helix</keyword>
<keyword evidence="1" id="KW-0812">Transmembrane</keyword>
<proteinExistence type="predicted"/>
<dbReference type="InterPro" id="IPR026898">
    <property type="entry name" value="PrsW"/>
</dbReference>
<evidence type="ECO:0000313" key="3">
    <source>
        <dbReference type="Proteomes" id="UP000637578"/>
    </source>
</evidence>
<feature type="transmembrane region" description="Helical" evidence="1">
    <location>
        <begin position="155"/>
        <end position="175"/>
    </location>
</feature>
<feature type="transmembrane region" description="Helical" evidence="1">
    <location>
        <begin position="20"/>
        <end position="42"/>
    </location>
</feature>
<evidence type="ECO:0000256" key="1">
    <source>
        <dbReference type="SAM" id="Phobius"/>
    </source>
</evidence>
<feature type="transmembrane region" description="Helical" evidence="1">
    <location>
        <begin position="230"/>
        <end position="247"/>
    </location>
</feature>
<dbReference type="GO" id="GO:0008233">
    <property type="term" value="F:peptidase activity"/>
    <property type="evidence" value="ECO:0007669"/>
    <property type="project" value="InterPro"/>
</dbReference>
<sequence length="396" mass="42059">MIDAAPPKQAPRRTRRRNVVVLPVTGLIILGLCGLILLGVAANRVGPVGVLVGAAAALLPVCPVVGAFLWIDRWEPEPPKLMLTAFLWGACVATITSLLLNDSAEILAETLLGTGGGDTVKAVIAAPLVEEATKGAFLIAVMWRWRNEFDGLVDGVVYAGLTAAGFAFTENIFYFGRAFAEGGFGGVSEGVVAVFILRGVLAPFAHPLFTVMTGLGVGRAALSNNGATRWLAPLGGYLLAVTLHALWNGSATLGSGAVFINFYFLVMVPIFGSTVALLMWQRRREQRILADQLPKFEAEGWIPASEVEPLGSLQGRRGWRQAVRRRGGKAAGQALGSYQATVTELAFLRHRMERGTAGMDAAELQEELLVELRATRGRTVTLTREPDGGAAPSTSG</sequence>
<gene>
    <name evidence="2" type="ORF">GCM10012275_14760</name>
</gene>
<comment type="caution">
    <text evidence="2">The sequence shown here is derived from an EMBL/GenBank/DDBJ whole genome shotgun (WGS) entry which is preliminary data.</text>
</comment>
<protein>
    <submittedName>
        <fullName evidence="2">Membrane protein</fullName>
    </submittedName>
</protein>
<dbReference type="AlphaFoldDB" id="A0A8J3CBW0"/>
<feature type="transmembrane region" description="Helical" evidence="1">
    <location>
        <begin position="259"/>
        <end position="280"/>
    </location>
</feature>
<keyword evidence="1" id="KW-0472">Membrane</keyword>
<dbReference type="EMBL" id="BMMK01000004">
    <property type="protein sequence ID" value="GGM44811.1"/>
    <property type="molecule type" value="Genomic_DNA"/>
</dbReference>
<feature type="transmembrane region" description="Helical" evidence="1">
    <location>
        <begin position="81"/>
        <end position="100"/>
    </location>
</feature>
<evidence type="ECO:0000313" key="2">
    <source>
        <dbReference type="EMBL" id="GGM44811.1"/>
    </source>
</evidence>